<keyword evidence="3" id="KW-1185">Reference proteome</keyword>
<dbReference type="EMBL" id="CP030850">
    <property type="protein sequence ID" value="AXE20434.1"/>
    <property type="molecule type" value="Genomic_DNA"/>
</dbReference>
<reference evidence="2 3" key="1">
    <citation type="submission" date="2018-07" db="EMBL/GenBank/DDBJ databases">
        <title>Genome sequencing of Runella.</title>
        <authorList>
            <person name="Baek M.-G."/>
            <person name="Yi H."/>
        </authorList>
    </citation>
    <scope>NUCLEOTIDE SEQUENCE [LARGE SCALE GENOMIC DNA]</scope>
    <source>
        <strain evidence="2 3">HYN0085</strain>
    </source>
</reference>
<gene>
    <name evidence="2" type="ORF">DR864_23175</name>
</gene>
<protein>
    <recommendedName>
        <fullName evidence="4">DUF481 domain-containing protein</fullName>
    </recommendedName>
</protein>
<dbReference type="KEGG" id="run:DR864_23175"/>
<feature type="chain" id="PRO_5016913541" description="DUF481 domain-containing protein" evidence="1">
    <location>
        <begin position="20"/>
        <end position="253"/>
    </location>
</feature>
<sequence>MRKTLLLFGILFSPYLAFAQMVDTTQTPSFFSGQITATNNGISLIPNFSLNKPAALFDLSMGKGRLSFDPMFRFGLDGKPWTFVFWFRYKLIASKKFSMGIGAHPAFLFRAETATVNGISKELTTTQRYVAWEASPTYRLNKKVGLGLYYLGSHGLTKDLIQYGHFVALKAIISNLKLTNQLNLSLVPQFYYLKQDQAAGTYFNASLGLAKTHFPVSVSANISKTINSEIKGKDFLWSVGLVYNINNQYYKTK</sequence>
<evidence type="ECO:0000313" key="3">
    <source>
        <dbReference type="Proteomes" id="UP000251993"/>
    </source>
</evidence>
<feature type="signal peptide" evidence="1">
    <location>
        <begin position="1"/>
        <end position="19"/>
    </location>
</feature>
<evidence type="ECO:0000313" key="2">
    <source>
        <dbReference type="EMBL" id="AXE20434.1"/>
    </source>
</evidence>
<dbReference type="OrthoDB" id="650068at2"/>
<accession>A0A344TP63</accession>
<keyword evidence="1" id="KW-0732">Signal</keyword>
<evidence type="ECO:0000256" key="1">
    <source>
        <dbReference type="SAM" id="SignalP"/>
    </source>
</evidence>
<dbReference type="Proteomes" id="UP000251993">
    <property type="component" value="Chromosome"/>
</dbReference>
<name>A0A344TP63_9BACT</name>
<organism evidence="2 3">
    <name type="scientific">Runella rosea</name>
    <dbReference type="NCBI Taxonomy" id="2259595"/>
    <lineage>
        <taxon>Bacteria</taxon>
        <taxon>Pseudomonadati</taxon>
        <taxon>Bacteroidota</taxon>
        <taxon>Cytophagia</taxon>
        <taxon>Cytophagales</taxon>
        <taxon>Spirosomataceae</taxon>
        <taxon>Runella</taxon>
    </lineage>
</organism>
<proteinExistence type="predicted"/>
<dbReference type="RefSeq" id="WP_114069197.1">
    <property type="nucleotide sequence ID" value="NZ_CP030850.1"/>
</dbReference>
<evidence type="ECO:0008006" key="4">
    <source>
        <dbReference type="Google" id="ProtNLM"/>
    </source>
</evidence>
<dbReference type="AlphaFoldDB" id="A0A344TP63"/>